<feature type="compositionally biased region" description="Acidic residues" evidence="1">
    <location>
        <begin position="317"/>
        <end position="333"/>
    </location>
</feature>
<evidence type="ECO:0000259" key="2">
    <source>
        <dbReference type="PROSITE" id="PS51194"/>
    </source>
</evidence>
<comment type="caution">
    <text evidence="3">The sequence shown here is derived from an EMBL/GenBank/DDBJ whole genome shotgun (WGS) entry which is preliminary data.</text>
</comment>
<dbReference type="GO" id="GO:0043138">
    <property type="term" value="F:3'-5' DNA helicase activity"/>
    <property type="evidence" value="ECO:0007669"/>
    <property type="project" value="TreeGrafter"/>
</dbReference>
<evidence type="ECO:0000313" key="3">
    <source>
        <dbReference type="EMBL" id="KKZ10016.1"/>
    </source>
</evidence>
<keyword evidence="3" id="KW-0547">Nucleotide-binding</keyword>
<sequence length="676" mass="74726">LRGSQLSLSFDGPWVHCTSCKSVHRPVPSLDHCLDCGESSVRELHPDTDLVFLARKGFYRKAVTEALTDPPRQPMALIAAEHTAQLNAPQNEDVFSKAEENELLFQDIQLDVEDGTQTAIDVLSSTTTMEVGIDIGALSGVALRNMPPGRANYQQRSGRAGRRGNAVATVVAFGSSDSHDEHYFSEPDGMIRGDVVDPRLTLDNADIARRHIRAFLLQNYHQSRIPILDPNMRQDLFSVLGTVSEFRAGTGVLSRDDFARWLEENEQELKRKVDSWIPEELSDRDRAGLLEGMKKDCLGAIDGAIRQGGDDGSAEKDDADEGAETEVASEEGDERGQQSWNSGKLLDRLLYCGVLPRYAFPTDVATFHVFDKGRSTPFRPIMRFAPSQGLPVALSQYAPGKQVWISGKCYTSGAIYSPFREERFDAWSAKRVYMECRECGFARTFETTERDRGDKHDCEACGGEASFGPGRYWLRPPGFAHPVDLEEVTSPDDMPETSYATRAKLTMGTPDESAGWKKINERVRVLTDRQHLLVSNTGPKSDGYTYCTSCGRIESTYEREPKLTGAHRKPYPEDDKNNICDGISPTRHIVLGTDFITDIALFSFRVAPPLNLRPGYSSTKVALRTVSEALSKAACELLQIEGGEVMAEYRPALTPEGKIGSEAEIFLYDTLAGGAG</sequence>
<keyword evidence="3" id="KW-0378">Hydrolase</keyword>
<accession>A0A0G8AR09</accession>
<dbReference type="GO" id="GO:0006289">
    <property type="term" value="P:nucleotide-excision repair"/>
    <property type="evidence" value="ECO:0007669"/>
    <property type="project" value="TreeGrafter"/>
</dbReference>
<keyword evidence="3" id="KW-0347">Helicase</keyword>
<feature type="non-terminal residue" evidence="3">
    <location>
        <position position="1"/>
    </location>
</feature>
<dbReference type="PANTHER" id="PTHR47957">
    <property type="entry name" value="ATP-DEPENDENT HELICASE HRQ1"/>
    <property type="match status" value="1"/>
</dbReference>
<gene>
    <name evidence="3" type="ORF">TQ37_10175</name>
</gene>
<dbReference type="SUPFAM" id="SSF52540">
    <property type="entry name" value="P-loop containing nucleoside triphosphate hydrolases"/>
    <property type="match status" value="1"/>
</dbReference>
<protein>
    <submittedName>
        <fullName evidence="3">DEAD/DEAH box helicase</fullName>
    </submittedName>
</protein>
<feature type="non-terminal residue" evidence="3">
    <location>
        <position position="676"/>
    </location>
</feature>
<dbReference type="EMBL" id="JYFQ01000216">
    <property type="protein sequence ID" value="KKZ10016.1"/>
    <property type="molecule type" value="Genomic_DNA"/>
</dbReference>
<dbReference type="SMART" id="SM00490">
    <property type="entry name" value="HELICc"/>
    <property type="match status" value="1"/>
</dbReference>
<reference evidence="3 4" key="2">
    <citation type="submission" date="2015-05" db="EMBL/GenBank/DDBJ databases">
        <title>Lifestyle Evolution in Cyanobacterial Symbionts of Sponges.</title>
        <authorList>
            <person name="Burgsdorf I."/>
            <person name="Slaby B.M."/>
            <person name="Handley K.M."/>
            <person name="Haber M."/>
            <person name="Blom J."/>
            <person name="Marshall C.W."/>
            <person name="Gilbert J.A."/>
            <person name="Hentschel U."/>
            <person name="Steindler L."/>
        </authorList>
    </citation>
    <scope>NUCLEOTIDE SEQUENCE [LARGE SCALE GENOMIC DNA]</scope>
    <source>
        <strain evidence="3">15L</strain>
    </source>
</reference>
<feature type="domain" description="Helicase C-terminal" evidence="2">
    <location>
        <begin position="40"/>
        <end position="208"/>
    </location>
</feature>
<dbReference type="PROSITE" id="PS51194">
    <property type="entry name" value="HELICASE_CTER"/>
    <property type="match status" value="1"/>
</dbReference>
<proteinExistence type="predicted"/>
<dbReference type="GO" id="GO:0036297">
    <property type="term" value="P:interstrand cross-link repair"/>
    <property type="evidence" value="ECO:0007669"/>
    <property type="project" value="TreeGrafter"/>
</dbReference>
<dbReference type="Proteomes" id="UP000035037">
    <property type="component" value="Unassembled WGS sequence"/>
</dbReference>
<dbReference type="Gene3D" id="3.40.50.300">
    <property type="entry name" value="P-loop containing nucleotide triphosphate hydrolases"/>
    <property type="match status" value="1"/>
</dbReference>
<feature type="region of interest" description="Disordered" evidence="1">
    <location>
        <begin position="306"/>
        <end position="339"/>
    </location>
</feature>
<evidence type="ECO:0000313" key="4">
    <source>
        <dbReference type="Proteomes" id="UP000035037"/>
    </source>
</evidence>
<keyword evidence="3" id="KW-0067">ATP-binding</keyword>
<dbReference type="AlphaFoldDB" id="A0A0G8AR09"/>
<evidence type="ECO:0000256" key="1">
    <source>
        <dbReference type="SAM" id="MobiDB-lite"/>
    </source>
</evidence>
<reference evidence="3 4" key="1">
    <citation type="submission" date="2015-02" db="EMBL/GenBank/DDBJ databases">
        <authorList>
            <person name="Slaby B."/>
            <person name="Hentschel U."/>
        </authorList>
    </citation>
    <scope>NUCLEOTIDE SEQUENCE [LARGE SCALE GENOMIC DNA]</scope>
    <source>
        <strain evidence="3">15L</strain>
    </source>
</reference>
<dbReference type="Pfam" id="PF00271">
    <property type="entry name" value="Helicase_C"/>
    <property type="match status" value="1"/>
</dbReference>
<organism evidence="3 4">
    <name type="scientific">Candidatus Synechococcus spongiarum 15L</name>
    <dbReference type="NCBI Taxonomy" id="1608419"/>
    <lineage>
        <taxon>Bacteria</taxon>
        <taxon>Bacillati</taxon>
        <taxon>Cyanobacteriota</taxon>
        <taxon>Cyanophyceae</taxon>
        <taxon>Synechococcales</taxon>
        <taxon>Synechococcaceae</taxon>
        <taxon>Synechococcus</taxon>
    </lineage>
</organism>
<name>A0A0G8AR09_9SYNE</name>
<dbReference type="InterPro" id="IPR027417">
    <property type="entry name" value="P-loop_NTPase"/>
</dbReference>
<dbReference type="PANTHER" id="PTHR47957:SF3">
    <property type="entry name" value="ATP-DEPENDENT HELICASE HRQ1"/>
    <property type="match status" value="1"/>
</dbReference>
<dbReference type="InterPro" id="IPR001650">
    <property type="entry name" value="Helicase_C-like"/>
</dbReference>